<dbReference type="Proteomes" id="UP000292402">
    <property type="component" value="Unassembled WGS sequence"/>
</dbReference>
<evidence type="ECO:0008006" key="4">
    <source>
        <dbReference type="Google" id="ProtNLM"/>
    </source>
</evidence>
<sequence length="564" mass="62328">MRGPTYSDADLLALKESPIVKKPDGLPSISQWMDVPADQNTNNGHANNGTMNDSVAQDLGNMKLEEKTDYDKMPTPRAELEITIQGLVARGNHLNNEVETYIAAVLEKQKVGKVYNPVEYRNLRNDMRNELAFLKKLAGSNMDEEKARHYIVSSNLLYYEALWAAAKRTSGIQSFRKYFFWNRHKAPGGKNTTKGVSLAKGSQGKSKTSALVDIVAEEGAEWIRVSTVSEKRILFDLAKLGWVNDSDSDEDEDMPPPPEDDDDDEDQIDVVRNARELARAARANPVRGRPPKVHFVLTRISAGKTPAIDMTINKIRATGAIVQCGEDIPPALSIDAVLPRLLIDRSRALSDTLNIDCTILLALISDISHKPCPILDWYPGEVRAQIEEEAVEHLLPTRLYPAIGAHPMVCTREAADQMNLIVQTLATDTEKLRADILLGQGDCASWSRERLVEEWSNLSDYPPHPHLALPIVIKTPNIDTLIASLPSVAATVAAELESPSGLLNQSIFLYGWAEGLTTLSANRGRAKQIDNIINEHGLKDGEAGPHIWLCGESRSLIAKHGRRK</sequence>
<feature type="compositionally biased region" description="Acidic residues" evidence="1">
    <location>
        <begin position="246"/>
        <end position="266"/>
    </location>
</feature>
<evidence type="ECO:0000313" key="3">
    <source>
        <dbReference type="Proteomes" id="UP000292402"/>
    </source>
</evidence>
<accession>A0A4Q4MT96</accession>
<organism evidence="2 3">
    <name type="scientific">Alternaria tenuissima</name>
    <dbReference type="NCBI Taxonomy" id="119927"/>
    <lineage>
        <taxon>Eukaryota</taxon>
        <taxon>Fungi</taxon>
        <taxon>Dikarya</taxon>
        <taxon>Ascomycota</taxon>
        <taxon>Pezizomycotina</taxon>
        <taxon>Dothideomycetes</taxon>
        <taxon>Pleosporomycetidae</taxon>
        <taxon>Pleosporales</taxon>
        <taxon>Pleosporineae</taxon>
        <taxon>Pleosporaceae</taxon>
        <taxon>Alternaria</taxon>
        <taxon>Alternaria sect. Alternaria</taxon>
        <taxon>Alternaria alternata complex</taxon>
    </lineage>
</organism>
<name>A0A4Q4MT96_9PLEO</name>
<feature type="region of interest" description="Disordered" evidence="1">
    <location>
        <begin position="245"/>
        <end position="266"/>
    </location>
</feature>
<dbReference type="PANTHER" id="PTHR13379:SF0">
    <property type="entry name" value="UPF0415 PROTEIN C7ORF25"/>
    <property type="match status" value="1"/>
</dbReference>
<proteinExistence type="predicted"/>
<evidence type="ECO:0000313" key="2">
    <source>
        <dbReference type="EMBL" id="RYN59062.1"/>
    </source>
</evidence>
<dbReference type="PANTHER" id="PTHR13379">
    <property type="entry name" value="UNCHARACTERIZED DUF1308"/>
    <property type="match status" value="1"/>
</dbReference>
<comment type="caution">
    <text evidence="2">The sequence shown here is derived from an EMBL/GenBank/DDBJ whole genome shotgun (WGS) entry which is preliminary data.</text>
</comment>
<gene>
    <name evidence="2" type="ORF">AA0114_g1897</name>
</gene>
<dbReference type="EMBL" id="PDXA01000004">
    <property type="protein sequence ID" value="RYN59062.1"/>
    <property type="molecule type" value="Genomic_DNA"/>
</dbReference>
<reference evidence="3" key="1">
    <citation type="journal article" date="2019" name="bioRxiv">
        <title>Genomics, evolutionary history and diagnostics of the Alternaria alternata species group including apple and Asian pear pathotypes.</title>
        <authorList>
            <person name="Armitage A.D."/>
            <person name="Cockerton H.M."/>
            <person name="Sreenivasaprasad S."/>
            <person name="Woodhall J.W."/>
            <person name="Lane C.R."/>
            <person name="Harrison R.J."/>
            <person name="Clarkson J.P."/>
        </authorList>
    </citation>
    <scope>NUCLEOTIDE SEQUENCE [LARGE SCALE GENOMIC DNA]</scope>
    <source>
        <strain evidence="3">FERA 1082</strain>
    </source>
</reference>
<dbReference type="AlphaFoldDB" id="A0A4Q4MT96"/>
<evidence type="ECO:0000256" key="1">
    <source>
        <dbReference type="SAM" id="MobiDB-lite"/>
    </source>
</evidence>
<protein>
    <recommendedName>
        <fullName evidence="4">DUF1308 domain-containing protein</fullName>
    </recommendedName>
</protein>